<dbReference type="InterPro" id="IPR020846">
    <property type="entry name" value="MFS_dom"/>
</dbReference>
<dbReference type="InterPro" id="IPR011701">
    <property type="entry name" value="MFS"/>
</dbReference>
<feature type="transmembrane region" description="Helical" evidence="6">
    <location>
        <begin position="145"/>
        <end position="167"/>
    </location>
</feature>
<keyword evidence="5 6" id="KW-0472">Membrane</keyword>
<dbReference type="Gene3D" id="1.20.1250.20">
    <property type="entry name" value="MFS general substrate transporter like domains"/>
    <property type="match status" value="1"/>
</dbReference>
<dbReference type="PRINTS" id="PR01036">
    <property type="entry name" value="TCRTETB"/>
</dbReference>
<evidence type="ECO:0000256" key="4">
    <source>
        <dbReference type="ARBA" id="ARBA00022989"/>
    </source>
</evidence>
<feature type="transmembrane region" description="Helical" evidence="6">
    <location>
        <begin position="300"/>
        <end position="318"/>
    </location>
</feature>
<dbReference type="PANTHER" id="PTHR42718:SF9">
    <property type="entry name" value="MAJOR FACILITATOR SUPERFAMILY MULTIDRUG TRANSPORTER MFSC"/>
    <property type="match status" value="1"/>
</dbReference>
<feature type="transmembrane region" description="Helical" evidence="6">
    <location>
        <begin position="418"/>
        <end position="438"/>
    </location>
</feature>
<dbReference type="Proteomes" id="UP000317036">
    <property type="component" value="Unassembled WGS sequence"/>
</dbReference>
<feature type="transmembrane region" description="Helical" evidence="6">
    <location>
        <begin position="356"/>
        <end position="378"/>
    </location>
</feature>
<evidence type="ECO:0000313" key="8">
    <source>
        <dbReference type="EMBL" id="TVY00344.1"/>
    </source>
</evidence>
<evidence type="ECO:0000256" key="2">
    <source>
        <dbReference type="ARBA" id="ARBA00022448"/>
    </source>
</evidence>
<keyword evidence="4 6" id="KW-1133">Transmembrane helix</keyword>
<feature type="transmembrane region" description="Helical" evidence="6">
    <location>
        <begin position="227"/>
        <end position="243"/>
    </location>
</feature>
<accession>A0A559JKG0</accession>
<feature type="transmembrane region" description="Helical" evidence="6">
    <location>
        <begin position="112"/>
        <end position="133"/>
    </location>
</feature>
<dbReference type="EMBL" id="VNJI01000074">
    <property type="protein sequence ID" value="TVY00344.1"/>
    <property type="molecule type" value="Genomic_DNA"/>
</dbReference>
<name>A0A559JKG0_9BACL</name>
<dbReference type="CDD" id="cd17321">
    <property type="entry name" value="MFS_MMR_MDR_like"/>
    <property type="match status" value="1"/>
</dbReference>
<proteinExistence type="predicted"/>
<feature type="transmembrane region" description="Helical" evidence="6">
    <location>
        <begin position="51"/>
        <end position="71"/>
    </location>
</feature>
<dbReference type="Gene3D" id="1.20.1720.10">
    <property type="entry name" value="Multidrug resistance protein D"/>
    <property type="match status" value="1"/>
</dbReference>
<organism evidence="8 9">
    <name type="scientific">Paenibacillus cremeus</name>
    <dbReference type="NCBI Taxonomy" id="2163881"/>
    <lineage>
        <taxon>Bacteria</taxon>
        <taxon>Bacillati</taxon>
        <taxon>Bacillota</taxon>
        <taxon>Bacilli</taxon>
        <taxon>Bacillales</taxon>
        <taxon>Paenibacillaceae</taxon>
        <taxon>Paenibacillus</taxon>
    </lineage>
</organism>
<evidence type="ECO:0000256" key="3">
    <source>
        <dbReference type="ARBA" id="ARBA00022692"/>
    </source>
</evidence>
<evidence type="ECO:0000256" key="1">
    <source>
        <dbReference type="ARBA" id="ARBA00004651"/>
    </source>
</evidence>
<keyword evidence="2" id="KW-0813">Transport</keyword>
<feature type="transmembrane region" description="Helical" evidence="6">
    <location>
        <begin position="203"/>
        <end position="221"/>
    </location>
</feature>
<gene>
    <name evidence="8" type="ORF">FPZ49_33055</name>
</gene>
<dbReference type="PANTHER" id="PTHR42718">
    <property type="entry name" value="MAJOR FACILITATOR SUPERFAMILY MULTIDRUG TRANSPORTER MFSC"/>
    <property type="match status" value="1"/>
</dbReference>
<comment type="caution">
    <text evidence="8">The sequence shown here is derived from an EMBL/GenBank/DDBJ whole genome shotgun (WGS) entry which is preliminary data.</text>
</comment>
<reference evidence="8 9" key="1">
    <citation type="submission" date="2019-07" db="EMBL/GenBank/DDBJ databases">
        <authorList>
            <person name="Kim J."/>
        </authorList>
    </citation>
    <scope>NUCLEOTIDE SEQUENCE [LARGE SCALE GENOMIC DNA]</scope>
    <source>
        <strain evidence="8 9">JC52</strain>
    </source>
</reference>
<feature type="domain" description="Major facilitator superfamily (MFS) profile" evidence="7">
    <location>
        <begin position="17"/>
        <end position="442"/>
    </location>
</feature>
<keyword evidence="9" id="KW-1185">Reference proteome</keyword>
<sequence length="447" mass="48258">MAPREWFILGKADHRLVLLSILTGTFLVPVNSTMIAVGLPTIADSLGVPLAQASWVITIYLIIMAAVQPIAGKMGDLYGKKTMFLIGMLMFLAAATACMMSFNLLLLICFRALQAIGGAIAAPNASALIRDIVPRERLGRTFGTFGLMMGLGAAIGPLVGSLLIGLWGWTSIFWINIPFALFSLLMAYIYLPSTGPKSGAPLDILGSFYLALGFTLLTLSITHPQFLNVWTAVILALTVVLFIRQERRSREPLIQFTLFRIQSFTSANFSIMLSNAIMYSTILVMPVLLQKEFHYSVQNIGVLLFIFSLAMSACSWFGGSLTERIGKKRLVLLSFFVSGAALLGYLGIYVYPSFPYIAAVLLIGGIGGGIGTPSMQAASLQAVPKDMSGVASGIFSTFRYLGGMAASVMVSLMLDYHLLFYCLLALAVIGFPLSRGLMDSRGISADR</sequence>
<dbReference type="GO" id="GO:0005886">
    <property type="term" value="C:plasma membrane"/>
    <property type="evidence" value="ECO:0007669"/>
    <property type="project" value="UniProtKB-SubCell"/>
</dbReference>
<dbReference type="GO" id="GO:0022857">
    <property type="term" value="F:transmembrane transporter activity"/>
    <property type="evidence" value="ECO:0007669"/>
    <property type="project" value="InterPro"/>
</dbReference>
<feature type="transmembrane region" description="Helical" evidence="6">
    <location>
        <begin position="264"/>
        <end position="288"/>
    </location>
</feature>
<feature type="transmembrane region" description="Helical" evidence="6">
    <location>
        <begin position="16"/>
        <end position="39"/>
    </location>
</feature>
<feature type="transmembrane region" description="Helical" evidence="6">
    <location>
        <begin position="173"/>
        <end position="191"/>
    </location>
</feature>
<evidence type="ECO:0000256" key="6">
    <source>
        <dbReference type="SAM" id="Phobius"/>
    </source>
</evidence>
<dbReference type="PROSITE" id="PS50850">
    <property type="entry name" value="MFS"/>
    <property type="match status" value="1"/>
</dbReference>
<keyword evidence="3 6" id="KW-0812">Transmembrane</keyword>
<dbReference type="InterPro" id="IPR036259">
    <property type="entry name" value="MFS_trans_sf"/>
</dbReference>
<dbReference type="OrthoDB" id="102502at2"/>
<dbReference type="SUPFAM" id="SSF103473">
    <property type="entry name" value="MFS general substrate transporter"/>
    <property type="match status" value="1"/>
</dbReference>
<dbReference type="AlphaFoldDB" id="A0A559JKG0"/>
<feature type="transmembrane region" description="Helical" evidence="6">
    <location>
        <begin position="330"/>
        <end position="350"/>
    </location>
</feature>
<feature type="transmembrane region" description="Helical" evidence="6">
    <location>
        <begin position="390"/>
        <end position="412"/>
    </location>
</feature>
<evidence type="ECO:0000256" key="5">
    <source>
        <dbReference type="ARBA" id="ARBA00023136"/>
    </source>
</evidence>
<evidence type="ECO:0000259" key="7">
    <source>
        <dbReference type="PROSITE" id="PS50850"/>
    </source>
</evidence>
<dbReference type="Pfam" id="PF07690">
    <property type="entry name" value="MFS_1"/>
    <property type="match status" value="2"/>
</dbReference>
<comment type="subcellular location">
    <subcellularLocation>
        <location evidence="1">Cell membrane</location>
        <topology evidence="1">Multi-pass membrane protein</topology>
    </subcellularLocation>
</comment>
<protein>
    <submittedName>
        <fullName evidence="8">MFS transporter</fullName>
    </submittedName>
</protein>
<evidence type="ECO:0000313" key="9">
    <source>
        <dbReference type="Proteomes" id="UP000317036"/>
    </source>
</evidence>
<feature type="transmembrane region" description="Helical" evidence="6">
    <location>
        <begin position="83"/>
        <end position="106"/>
    </location>
</feature>